<evidence type="ECO:0000313" key="3">
    <source>
        <dbReference type="Proteomes" id="UP001610563"/>
    </source>
</evidence>
<organism evidence="2 3">
    <name type="scientific">Aspergillus keveii</name>
    <dbReference type="NCBI Taxonomy" id="714993"/>
    <lineage>
        <taxon>Eukaryota</taxon>
        <taxon>Fungi</taxon>
        <taxon>Dikarya</taxon>
        <taxon>Ascomycota</taxon>
        <taxon>Pezizomycotina</taxon>
        <taxon>Eurotiomycetes</taxon>
        <taxon>Eurotiomycetidae</taxon>
        <taxon>Eurotiales</taxon>
        <taxon>Aspergillaceae</taxon>
        <taxon>Aspergillus</taxon>
        <taxon>Aspergillus subgen. Nidulantes</taxon>
    </lineage>
</organism>
<feature type="region of interest" description="Disordered" evidence="1">
    <location>
        <begin position="51"/>
        <end position="85"/>
    </location>
</feature>
<evidence type="ECO:0000313" key="2">
    <source>
        <dbReference type="EMBL" id="KAL2796919.1"/>
    </source>
</evidence>
<comment type="caution">
    <text evidence="2">The sequence shown here is derived from an EMBL/GenBank/DDBJ whole genome shotgun (WGS) entry which is preliminary data.</text>
</comment>
<dbReference type="EMBL" id="JBFTWV010000023">
    <property type="protein sequence ID" value="KAL2796919.1"/>
    <property type="molecule type" value="Genomic_DNA"/>
</dbReference>
<name>A0ABR4GE73_9EURO</name>
<feature type="region of interest" description="Disordered" evidence="1">
    <location>
        <begin position="112"/>
        <end position="131"/>
    </location>
</feature>
<proteinExistence type="predicted"/>
<sequence length="155" mass="17234">MVSVEINQITERVIQEIMVPTHIQRQAVGCTFFKPSIVKIPISSQLKKAHQADKAAPELSSALLQDGRRTPTHSTSLTEASDSREYGNEIPVAESRGAARVKGEVVVRSEGEMKEWEPAGRTKSNDDGLGADRHIEARIARQRDVTKGISQYWRQ</sequence>
<accession>A0ABR4GE73</accession>
<protein>
    <submittedName>
        <fullName evidence="2">Uncharacterized protein</fullName>
    </submittedName>
</protein>
<reference evidence="2 3" key="1">
    <citation type="submission" date="2024-07" db="EMBL/GenBank/DDBJ databases">
        <title>Section-level genome sequencing and comparative genomics of Aspergillus sections Usti and Cavernicolus.</title>
        <authorList>
            <consortium name="Lawrence Berkeley National Laboratory"/>
            <person name="Nybo J.L."/>
            <person name="Vesth T.C."/>
            <person name="Theobald S."/>
            <person name="Frisvad J.C."/>
            <person name="Larsen T.O."/>
            <person name="Kjaerboelling I."/>
            <person name="Rothschild-Mancinelli K."/>
            <person name="Lyhne E.K."/>
            <person name="Kogle M.E."/>
            <person name="Barry K."/>
            <person name="Clum A."/>
            <person name="Na H."/>
            <person name="Ledsgaard L."/>
            <person name="Lin J."/>
            <person name="Lipzen A."/>
            <person name="Kuo A."/>
            <person name="Riley R."/>
            <person name="Mondo S."/>
            <person name="Labutti K."/>
            <person name="Haridas S."/>
            <person name="Pangalinan J."/>
            <person name="Salamov A.A."/>
            <person name="Simmons B.A."/>
            <person name="Magnuson J.K."/>
            <person name="Chen J."/>
            <person name="Drula E."/>
            <person name="Henrissat B."/>
            <person name="Wiebenga A."/>
            <person name="Lubbers R.J."/>
            <person name="Gomes A.C."/>
            <person name="Makela M.R."/>
            <person name="Stajich J."/>
            <person name="Grigoriev I.V."/>
            <person name="Mortensen U.H."/>
            <person name="De Vries R.P."/>
            <person name="Baker S.E."/>
            <person name="Andersen M.R."/>
        </authorList>
    </citation>
    <scope>NUCLEOTIDE SEQUENCE [LARGE SCALE GENOMIC DNA]</scope>
    <source>
        <strain evidence="2 3">CBS 209.92</strain>
    </source>
</reference>
<evidence type="ECO:0000256" key="1">
    <source>
        <dbReference type="SAM" id="MobiDB-lite"/>
    </source>
</evidence>
<keyword evidence="3" id="KW-1185">Reference proteome</keyword>
<gene>
    <name evidence="2" type="ORF">BJX66DRAFT_126481</name>
</gene>
<dbReference type="Proteomes" id="UP001610563">
    <property type="component" value="Unassembled WGS sequence"/>
</dbReference>